<dbReference type="SUPFAM" id="SSF103473">
    <property type="entry name" value="MFS general substrate transporter"/>
    <property type="match status" value="1"/>
</dbReference>
<evidence type="ECO:0000313" key="9">
    <source>
        <dbReference type="Proteomes" id="UP000050898"/>
    </source>
</evidence>
<reference evidence="8 9" key="1">
    <citation type="journal article" date="2015" name="Genome Announc.">
        <title>Expanding the biotechnology potential of lactobacilli through comparative genomics of 213 strains and associated genera.</title>
        <authorList>
            <person name="Sun Z."/>
            <person name="Harris H.M."/>
            <person name="McCann A."/>
            <person name="Guo C."/>
            <person name="Argimon S."/>
            <person name="Zhang W."/>
            <person name="Yang X."/>
            <person name="Jeffery I.B."/>
            <person name="Cooney J.C."/>
            <person name="Kagawa T.F."/>
            <person name="Liu W."/>
            <person name="Song Y."/>
            <person name="Salvetti E."/>
            <person name="Wrobel A."/>
            <person name="Rasinkangas P."/>
            <person name="Parkhill J."/>
            <person name="Rea M.C."/>
            <person name="O'Sullivan O."/>
            <person name="Ritari J."/>
            <person name="Douillard F.P."/>
            <person name="Paul Ross R."/>
            <person name="Yang R."/>
            <person name="Briner A.E."/>
            <person name="Felis G.E."/>
            <person name="de Vos W.M."/>
            <person name="Barrangou R."/>
            <person name="Klaenhammer T.R."/>
            <person name="Caufield P.W."/>
            <person name="Cui Y."/>
            <person name="Zhang H."/>
            <person name="O'Toole P.W."/>
        </authorList>
    </citation>
    <scope>NUCLEOTIDE SEQUENCE [LARGE SCALE GENOMIC DNA]</scope>
    <source>
        <strain evidence="8 9">DSM 20444</strain>
    </source>
</reference>
<keyword evidence="4 6" id="KW-1133">Transmembrane helix</keyword>
<proteinExistence type="predicted"/>
<accession>J0L598</accession>
<sequence length="393" mass="42895">MKEKKLTFNFSWEVFLIAGNLRLAIIVIPPISHYIMQSLNLSTTEIGTLTSIPLVCFGLLSIFIPLVIQNLGTYKTMILALSLLIIANFFRVYSVIWLFLGTALIGIAITMLNILTPTIIVERAPKHAAFLNGIYTATLNLWAAAIGYSAAPLAKKFGWQNVVQLVSILPIITLIGWLLITNKSTDSEKNSFSKNKSIKIAKIINRPKVWLLAIFMGLQSFIYYGLVAWLPSILVSLKLSVLATGSLFALFQFVGIPLSYIIPRINTKKGASKWILGGLFIGYISGLGLLNLKHPTFFIITIAIITLGLTTAAIFSLALGLITTLSDSAQETSIVSGIVQSIGYLLACISPTLLGKLNSNFDNWNLPLTLLLGLAIITILVGGFFLMKNKITS</sequence>
<dbReference type="RefSeq" id="WP_003689719.1">
    <property type="nucleotide sequence ID" value="NZ_AKKT01000112.1"/>
</dbReference>
<evidence type="ECO:0000313" key="8">
    <source>
        <dbReference type="EMBL" id="KRN08891.1"/>
    </source>
</evidence>
<evidence type="ECO:0000256" key="5">
    <source>
        <dbReference type="ARBA" id="ARBA00023136"/>
    </source>
</evidence>
<dbReference type="GO" id="GO:0005886">
    <property type="term" value="C:plasma membrane"/>
    <property type="evidence" value="ECO:0007669"/>
    <property type="project" value="UniProtKB-SubCell"/>
</dbReference>
<dbReference type="GO" id="GO:0022857">
    <property type="term" value="F:transmembrane transporter activity"/>
    <property type="evidence" value="ECO:0007669"/>
    <property type="project" value="InterPro"/>
</dbReference>
<feature type="transmembrane region" description="Helical" evidence="6">
    <location>
        <begin position="242"/>
        <end position="262"/>
    </location>
</feature>
<feature type="domain" description="Major facilitator superfamily (MFS) profile" evidence="7">
    <location>
        <begin position="6"/>
        <end position="390"/>
    </location>
</feature>
<gene>
    <name evidence="8" type="ORF">FD00_GL001672</name>
</gene>
<evidence type="ECO:0000256" key="6">
    <source>
        <dbReference type="SAM" id="Phobius"/>
    </source>
</evidence>
<comment type="caution">
    <text evidence="8">The sequence shown here is derived from an EMBL/GenBank/DDBJ whole genome shotgun (WGS) entry which is preliminary data.</text>
</comment>
<feature type="transmembrane region" description="Helical" evidence="6">
    <location>
        <begin position="128"/>
        <end position="150"/>
    </location>
</feature>
<feature type="transmembrane region" description="Helical" evidence="6">
    <location>
        <begin position="162"/>
        <end position="180"/>
    </location>
</feature>
<evidence type="ECO:0000256" key="3">
    <source>
        <dbReference type="ARBA" id="ARBA00022692"/>
    </source>
</evidence>
<comment type="subcellular location">
    <subcellularLocation>
        <location evidence="1">Cell membrane</location>
        <topology evidence="1">Multi-pass membrane protein</topology>
    </subcellularLocation>
</comment>
<evidence type="ECO:0000256" key="2">
    <source>
        <dbReference type="ARBA" id="ARBA00022448"/>
    </source>
</evidence>
<keyword evidence="3 6" id="KW-0812">Transmembrane</keyword>
<feature type="transmembrane region" description="Helical" evidence="6">
    <location>
        <begin position="48"/>
        <end position="67"/>
    </location>
</feature>
<dbReference type="Pfam" id="PF07690">
    <property type="entry name" value="MFS_1"/>
    <property type="match status" value="1"/>
</dbReference>
<organism evidence="8 9">
    <name type="scientific">Liquorilactobacillus mali KCTC 3596 = DSM 20444</name>
    <dbReference type="NCBI Taxonomy" id="1046596"/>
    <lineage>
        <taxon>Bacteria</taxon>
        <taxon>Bacillati</taxon>
        <taxon>Bacillota</taxon>
        <taxon>Bacilli</taxon>
        <taxon>Lactobacillales</taxon>
        <taxon>Lactobacillaceae</taxon>
        <taxon>Liquorilactobacillus</taxon>
    </lineage>
</organism>
<keyword evidence="9" id="KW-1185">Reference proteome</keyword>
<dbReference type="OrthoDB" id="9797740at2"/>
<feature type="transmembrane region" description="Helical" evidence="6">
    <location>
        <begin position="366"/>
        <end position="387"/>
    </location>
</feature>
<dbReference type="Proteomes" id="UP000050898">
    <property type="component" value="Unassembled WGS sequence"/>
</dbReference>
<dbReference type="InterPro" id="IPR052524">
    <property type="entry name" value="MFS_Cyanate_Porter"/>
</dbReference>
<dbReference type="PANTHER" id="PTHR23523:SF2">
    <property type="entry name" value="2-NITROIMIDAZOLE TRANSPORTER"/>
    <property type="match status" value="1"/>
</dbReference>
<keyword evidence="5 6" id="KW-0472">Membrane</keyword>
<feature type="transmembrane region" description="Helical" evidence="6">
    <location>
        <begin position="96"/>
        <end position="116"/>
    </location>
</feature>
<dbReference type="InterPro" id="IPR020846">
    <property type="entry name" value="MFS_dom"/>
</dbReference>
<keyword evidence="2" id="KW-0813">Transport</keyword>
<feature type="transmembrane region" description="Helical" evidence="6">
    <location>
        <begin position="12"/>
        <end position="36"/>
    </location>
</feature>
<dbReference type="InterPro" id="IPR036259">
    <property type="entry name" value="MFS_trans_sf"/>
</dbReference>
<evidence type="ECO:0000259" key="7">
    <source>
        <dbReference type="PROSITE" id="PS50850"/>
    </source>
</evidence>
<feature type="transmembrane region" description="Helical" evidence="6">
    <location>
        <begin position="334"/>
        <end position="354"/>
    </location>
</feature>
<dbReference type="PROSITE" id="PS50850">
    <property type="entry name" value="MFS"/>
    <property type="match status" value="1"/>
</dbReference>
<protein>
    <submittedName>
        <fullName evidence="8">Cyanate permease</fullName>
    </submittedName>
</protein>
<name>J0L598_9LACO</name>
<feature type="transmembrane region" description="Helical" evidence="6">
    <location>
        <begin position="74"/>
        <end position="90"/>
    </location>
</feature>
<evidence type="ECO:0000256" key="4">
    <source>
        <dbReference type="ARBA" id="ARBA00022989"/>
    </source>
</evidence>
<dbReference type="PATRIC" id="fig|1046596.6.peg.1759"/>
<dbReference type="InterPro" id="IPR011701">
    <property type="entry name" value="MFS"/>
</dbReference>
<feature type="transmembrane region" description="Helical" evidence="6">
    <location>
        <begin position="298"/>
        <end position="322"/>
    </location>
</feature>
<dbReference type="Gene3D" id="1.20.1250.20">
    <property type="entry name" value="MFS general substrate transporter like domains"/>
    <property type="match status" value="2"/>
</dbReference>
<feature type="transmembrane region" description="Helical" evidence="6">
    <location>
        <begin position="274"/>
        <end position="292"/>
    </location>
</feature>
<feature type="transmembrane region" description="Helical" evidence="6">
    <location>
        <begin position="209"/>
        <end position="230"/>
    </location>
</feature>
<dbReference type="EMBL" id="AYYH01000042">
    <property type="protein sequence ID" value="KRN08891.1"/>
    <property type="molecule type" value="Genomic_DNA"/>
</dbReference>
<evidence type="ECO:0000256" key="1">
    <source>
        <dbReference type="ARBA" id="ARBA00004651"/>
    </source>
</evidence>
<dbReference type="AlphaFoldDB" id="J0L598"/>
<dbReference type="PANTHER" id="PTHR23523">
    <property type="match status" value="1"/>
</dbReference>
<dbReference type="GeneID" id="98317124"/>